<dbReference type="PANTHER" id="PTHR19960:SF7">
    <property type="entry name" value="TEKTIN"/>
    <property type="match status" value="1"/>
</dbReference>
<proteinExistence type="inferred from homology"/>
<dbReference type="InParanoid" id="H3DQH8"/>
<dbReference type="PANTHER" id="PTHR19960">
    <property type="entry name" value="TEKTIN"/>
    <property type="match status" value="1"/>
</dbReference>
<keyword evidence="3" id="KW-0282">Flagellum</keyword>
<organism evidence="5 6">
    <name type="scientific">Tetraodon nigroviridis</name>
    <name type="common">Spotted green pufferfish</name>
    <name type="synonym">Chelonodon nigroviridis</name>
    <dbReference type="NCBI Taxonomy" id="99883"/>
    <lineage>
        <taxon>Eukaryota</taxon>
        <taxon>Metazoa</taxon>
        <taxon>Chordata</taxon>
        <taxon>Craniata</taxon>
        <taxon>Vertebrata</taxon>
        <taxon>Euteleostomi</taxon>
        <taxon>Actinopterygii</taxon>
        <taxon>Neopterygii</taxon>
        <taxon>Teleostei</taxon>
        <taxon>Neoteleostei</taxon>
        <taxon>Acanthomorphata</taxon>
        <taxon>Eupercaria</taxon>
        <taxon>Tetraodontiformes</taxon>
        <taxon>Tetradontoidea</taxon>
        <taxon>Tetraodontidae</taxon>
        <taxon>Tetraodon</taxon>
    </lineage>
</organism>
<dbReference type="InterPro" id="IPR048256">
    <property type="entry name" value="Tektin-like"/>
</dbReference>
<keyword evidence="2" id="KW-0963">Cytoplasm</keyword>
<dbReference type="HOGENOM" id="CLU_033588_0_0_1"/>
<keyword evidence="3" id="KW-0969">Cilium</keyword>
<name>H3DQH8_TETNG</name>
<evidence type="ECO:0000313" key="6">
    <source>
        <dbReference type="Proteomes" id="UP000007303"/>
    </source>
</evidence>
<dbReference type="OMA" id="FDHRGKM"/>
<dbReference type="GO" id="GO:0060271">
    <property type="term" value="P:cilium assembly"/>
    <property type="evidence" value="ECO:0007669"/>
    <property type="project" value="UniProtKB-UniRule"/>
</dbReference>
<reference evidence="5" key="3">
    <citation type="submission" date="2025-09" db="UniProtKB">
        <authorList>
            <consortium name="Ensembl"/>
        </authorList>
    </citation>
    <scope>IDENTIFICATION</scope>
</reference>
<protein>
    <recommendedName>
        <fullName evidence="3">Tektin</fullName>
    </recommendedName>
</protein>
<accession>H3DQH8</accession>
<keyword evidence="3" id="KW-0966">Cell projection</keyword>
<dbReference type="GO" id="GO:0060294">
    <property type="term" value="P:cilium movement involved in cell motility"/>
    <property type="evidence" value="ECO:0007669"/>
    <property type="project" value="UniProtKB-UniRule"/>
</dbReference>
<evidence type="ECO:0000256" key="4">
    <source>
        <dbReference type="SAM" id="Coils"/>
    </source>
</evidence>
<comment type="similarity">
    <text evidence="1 3">Belongs to the tektin family.</text>
</comment>
<dbReference type="GO" id="GO:0015630">
    <property type="term" value="C:microtubule cytoskeleton"/>
    <property type="evidence" value="ECO:0007669"/>
    <property type="project" value="UniProtKB-UniRule"/>
</dbReference>
<dbReference type="InterPro" id="IPR000435">
    <property type="entry name" value="Tektins"/>
</dbReference>
<keyword evidence="6" id="KW-1185">Reference proteome</keyword>
<evidence type="ECO:0000256" key="1">
    <source>
        <dbReference type="ARBA" id="ARBA00007209"/>
    </source>
</evidence>
<dbReference type="Ensembl" id="ENSTNIT00000023018.1">
    <property type="protein sequence ID" value="ENSTNIP00000022777.1"/>
    <property type="gene ID" value="ENSTNIG00000019548.1"/>
</dbReference>
<keyword evidence="4" id="KW-0175">Coiled coil</keyword>
<reference evidence="5" key="2">
    <citation type="submission" date="2025-08" db="UniProtKB">
        <authorList>
            <consortium name="Ensembl"/>
        </authorList>
    </citation>
    <scope>IDENTIFICATION</scope>
</reference>
<dbReference type="STRING" id="99883.ENSTNIP00000022777"/>
<comment type="subcellular location">
    <subcellularLocation>
        <location evidence="3">Cytoplasm</location>
        <location evidence="3">Cytoskeleton</location>
        <location evidence="3">Cilium axoneme</location>
    </subcellularLocation>
</comment>
<dbReference type="Proteomes" id="UP000007303">
    <property type="component" value="Unassembled WGS sequence"/>
</dbReference>
<reference evidence="6" key="1">
    <citation type="journal article" date="2004" name="Nature">
        <title>Genome duplication in the teleost fish Tetraodon nigroviridis reveals the early vertebrate proto-karyotype.</title>
        <authorList>
            <person name="Jaillon O."/>
            <person name="Aury J.-M."/>
            <person name="Brunet F."/>
            <person name="Petit J.-L."/>
            <person name="Stange-Thomann N."/>
            <person name="Mauceli E."/>
            <person name="Bouneau L."/>
            <person name="Fischer C."/>
            <person name="Ozouf-Costaz C."/>
            <person name="Bernot A."/>
            <person name="Nicaud S."/>
            <person name="Jaffe D."/>
            <person name="Fisher S."/>
            <person name="Lutfalla G."/>
            <person name="Dossat C."/>
            <person name="Segurens B."/>
            <person name="Dasilva C."/>
            <person name="Salanoubat M."/>
            <person name="Levy M."/>
            <person name="Boudet N."/>
            <person name="Castellano S."/>
            <person name="Anthouard V."/>
            <person name="Jubin C."/>
            <person name="Castelli V."/>
            <person name="Katinka M."/>
            <person name="Vacherie B."/>
            <person name="Biemont C."/>
            <person name="Skalli Z."/>
            <person name="Cattolico L."/>
            <person name="Poulain J."/>
            <person name="De Berardinis V."/>
            <person name="Cruaud C."/>
            <person name="Duprat S."/>
            <person name="Brottier P."/>
            <person name="Coutanceau J.-P."/>
            <person name="Gouzy J."/>
            <person name="Parra G."/>
            <person name="Lardier G."/>
            <person name="Chapple C."/>
            <person name="McKernan K.J."/>
            <person name="McEwan P."/>
            <person name="Bosak S."/>
            <person name="Kellis M."/>
            <person name="Volff J.-N."/>
            <person name="Guigo R."/>
            <person name="Zody M.C."/>
            <person name="Mesirov J."/>
            <person name="Lindblad-Toh K."/>
            <person name="Birren B."/>
            <person name="Nusbaum C."/>
            <person name="Kahn D."/>
            <person name="Robinson-Rechavi M."/>
            <person name="Laudet V."/>
            <person name="Schachter V."/>
            <person name="Quetier F."/>
            <person name="Saurin W."/>
            <person name="Scarpelli C."/>
            <person name="Wincker P."/>
            <person name="Lander E.S."/>
            <person name="Weissenbach J."/>
            <person name="Roest Crollius H."/>
        </authorList>
    </citation>
    <scope>NUCLEOTIDE SEQUENCE [LARGE SCALE GENOMIC DNA]</scope>
</reference>
<dbReference type="GO" id="GO:0005634">
    <property type="term" value="C:nucleus"/>
    <property type="evidence" value="ECO:0007669"/>
    <property type="project" value="TreeGrafter"/>
</dbReference>
<feature type="coiled-coil region" evidence="4">
    <location>
        <begin position="237"/>
        <end position="292"/>
    </location>
</feature>
<evidence type="ECO:0000313" key="5">
    <source>
        <dbReference type="Ensembl" id="ENSTNIP00000022777.1"/>
    </source>
</evidence>
<evidence type="ECO:0000256" key="2">
    <source>
        <dbReference type="ARBA" id="ARBA00022490"/>
    </source>
</evidence>
<feature type="coiled-coil region" evidence="4">
    <location>
        <begin position="70"/>
        <end position="104"/>
    </location>
</feature>
<feature type="coiled-coil region" evidence="4">
    <location>
        <begin position="132"/>
        <end position="191"/>
    </location>
</feature>
<dbReference type="AlphaFoldDB" id="H3DQH8"/>
<dbReference type="GO" id="GO:0005930">
    <property type="term" value="C:axoneme"/>
    <property type="evidence" value="ECO:0007669"/>
    <property type="project" value="UniProtKB-SubCell"/>
</dbReference>
<dbReference type="GeneTree" id="ENSGT00950000182894"/>
<evidence type="ECO:0000256" key="3">
    <source>
        <dbReference type="RuleBase" id="RU367040"/>
    </source>
</evidence>
<sequence length="397" mass="45499">VRRLHQPGRRLSESDWLRNNQRLAATARTPAAGLGRHPPGGAVLRNETRCRTSWDESDSSHRLSDRAQEVARWKEALERCTQEVEEEMAALSLAQEQMEQALAATSTPLEVSRECLTLREGRRDGELVEDLVDEELRKEVQLSQRAQEALQEHMHSFEQMCVLQESRQRLCADLRDKAEALEVERSCLRLTPESPLISLKTEPTRIPAGSSTPEEWLRFSRGQRAAQKARLASRRLREEASVSRAQLRNELEAQRTTQFALRKRLHQEEQARRELEWQLRRTEEEVAEMEGDQQLDAHLQAQTASLKLAHTRLERRSGRAGADCAGTRQVTEALTQEVAQLETSITLLGQKLCEARRALQQMQLHRSLMLRDLSRKQEAVSLEQRSLARRRSLGRAP</sequence>
<dbReference type="Pfam" id="PF03148">
    <property type="entry name" value="Tektin"/>
    <property type="match status" value="1"/>
</dbReference>